<organism evidence="2 3">
    <name type="scientific">Podospora pseudocomata</name>
    <dbReference type="NCBI Taxonomy" id="2093779"/>
    <lineage>
        <taxon>Eukaryota</taxon>
        <taxon>Fungi</taxon>
        <taxon>Dikarya</taxon>
        <taxon>Ascomycota</taxon>
        <taxon>Pezizomycotina</taxon>
        <taxon>Sordariomycetes</taxon>
        <taxon>Sordariomycetidae</taxon>
        <taxon>Sordariales</taxon>
        <taxon>Podosporaceae</taxon>
        <taxon>Podospora</taxon>
    </lineage>
</organism>
<accession>A0ABR0GDG8</accession>
<dbReference type="SUPFAM" id="SSF54593">
    <property type="entry name" value="Glyoxalase/Bleomycin resistance protein/Dihydroxybiphenyl dioxygenase"/>
    <property type="match status" value="1"/>
</dbReference>
<feature type="compositionally biased region" description="Basic and acidic residues" evidence="1">
    <location>
        <begin position="169"/>
        <end position="179"/>
    </location>
</feature>
<dbReference type="Proteomes" id="UP001323405">
    <property type="component" value="Unassembled WGS sequence"/>
</dbReference>
<feature type="region of interest" description="Disordered" evidence="1">
    <location>
        <begin position="160"/>
        <end position="179"/>
    </location>
</feature>
<dbReference type="PANTHER" id="PTHR39175:SF1">
    <property type="entry name" value="FAMILY PROTEIN, PUTATIVE (AFU_ORTHOLOGUE AFUA_3G15060)-RELATED"/>
    <property type="match status" value="1"/>
</dbReference>
<evidence type="ECO:0008006" key="4">
    <source>
        <dbReference type="Google" id="ProtNLM"/>
    </source>
</evidence>
<dbReference type="Gene3D" id="3.10.180.10">
    <property type="entry name" value="2,3-Dihydroxybiphenyl 1,2-Dioxygenase, domain 1"/>
    <property type="match status" value="1"/>
</dbReference>
<keyword evidence="3" id="KW-1185">Reference proteome</keyword>
<comment type="caution">
    <text evidence="2">The sequence shown here is derived from an EMBL/GenBank/DDBJ whole genome shotgun (WGS) entry which is preliminary data.</text>
</comment>
<dbReference type="InterPro" id="IPR029068">
    <property type="entry name" value="Glyas_Bleomycin-R_OHBP_Dase"/>
</dbReference>
<name>A0ABR0GDG8_9PEZI</name>
<evidence type="ECO:0000313" key="2">
    <source>
        <dbReference type="EMBL" id="KAK4653761.1"/>
    </source>
</evidence>
<evidence type="ECO:0000313" key="3">
    <source>
        <dbReference type="Proteomes" id="UP001323405"/>
    </source>
</evidence>
<protein>
    <recommendedName>
        <fullName evidence="4">VOC domain-containing protein</fullName>
    </recommendedName>
</protein>
<proteinExistence type="predicted"/>
<evidence type="ECO:0000256" key="1">
    <source>
        <dbReference type="SAM" id="MobiDB-lite"/>
    </source>
</evidence>
<dbReference type="EMBL" id="JAFFHA010000007">
    <property type="protein sequence ID" value="KAK4653761.1"/>
    <property type="molecule type" value="Genomic_DNA"/>
</dbReference>
<dbReference type="GeneID" id="87911298"/>
<gene>
    <name evidence="2" type="ORF">QC762_509810</name>
</gene>
<sequence>MVLFGGPHLFCVASYFSEEPSFERRCFCHYIVAIAPSAHPPDHWNCLTYCDKMPLITGLHHVNLIVPPNTLPEANAFYGKTLGLTPRPVPQLQKDRLAWFDIGTSGQQVHIAFGRPEVDFTEEAKGASRHPCFKVGSLGELGELQRRVWGHFRGVGEEWERGRPLGCDEPGKEDSGEYS</sequence>
<dbReference type="RefSeq" id="XP_062742736.1">
    <property type="nucleotide sequence ID" value="XM_062891391.1"/>
</dbReference>
<dbReference type="PANTHER" id="PTHR39175">
    <property type="entry name" value="FAMILY PROTEIN, PUTATIVE (AFU_ORTHOLOGUE AFUA_3G15060)-RELATED"/>
    <property type="match status" value="1"/>
</dbReference>
<reference evidence="2 3" key="1">
    <citation type="journal article" date="2023" name="bioRxiv">
        <title>High-quality genome assemblies of four members of thePodospora anserinaspecies complex.</title>
        <authorList>
            <person name="Ament-Velasquez S.L."/>
            <person name="Vogan A.A."/>
            <person name="Wallerman O."/>
            <person name="Hartmann F."/>
            <person name="Gautier V."/>
            <person name="Silar P."/>
            <person name="Giraud T."/>
            <person name="Johannesson H."/>
        </authorList>
    </citation>
    <scope>NUCLEOTIDE SEQUENCE [LARGE SCALE GENOMIC DNA]</scope>
    <source>
        <strain evidence="2 3">CBS 415.72m</strain>
    </source>
</reference>